<evidence type="ECO:0000259" key="1">
    <source>
        <dbReference type="Pfam" id="PF09743"/>
    </source>
</evidence>
<evidence type="ECO:0000313" key="3">
    <source>
        <dbReference type="Proteomes" id="UP000011083"/>
    </source>
</evidence>
<dbReference type="STRING" id="1257118.L8H8Y5"/>
<dbReference type="Proteomes" id="UP000011083">
    <property type="component" value="Unassembled WGS sequence"/>
</dbReference>
<organism evidence="2 3">
    <name type="scientific">Acanthamoeba castellanii (strain ATCC 30010 / Neff)</name>
    <dbReference type="NCBI Taxonomy" id="1257118"/>
    <lineage>
        <taxon>Eukaryota</taxon>
        <taxon>Amoebozoa</taxon>
        <taxon>Discosea</taxon>
        <taxon>Longamoebia</taxon>
        <taxon>Centramoebida</taxon>
        <taxon>Acanthamoebidae</taxon>
        <taxon>Acanthamoeba</taxon>
    </lineage>
</organism>
<sequence length="213" mass="24546">MQRGTQQLALQEELRKLQEQSSIHRLSERNCVELIMRLVKLGKLTEYVTPEQLESEIRDELMQHGGKVGVLNLPTLLNIDLNHIEARLAEMLKRDKRLQIMNGEVMTKYYLDGVAQEINEALAESGQIILTELAPRFSLTTDFVVQIVQERLGRTIKGQLEQGVLYTHLFIDRCKAQMRAAFSAITRPTPISQIVSTYSFNERLFYVRELENT</sequence>
<dbReference type="RefSeq" id="XP_004346560.1">
    <property type="nucleotide sequence ID" value="XM_004346510.1"/>
</dbReference>
<dbReference type="PANTHER" id="PTHR31057">
    <property type="entry name" value="E3 UFM1-PROTEIN LIGASE 1"/>
    <property type="match status" value="1"/>
</dbReference>
<dbReference type="KEGG" id="acan:ACA1_229160"/>
<reference evidence="2 3" key="1">
    <citation type="journal article" date="2013" name="Genome Biol.">
        <title>Genome of Acanthamoeba castellanii highlights extensive lateral gene transfer and early evolution of tyrosine kinase signaling.</title>
        <authorList>
            <person name="Clarke M."/>
            <person name="Lohan A.J."/>
            <person name="Liu B."/>
            <person name="Lagkouvardos I."/>
            <person name="Roy S."/>
            <person name="Zafar N."/>
            <person name="Bertelli C."/>
            <person name="Schilde C."/>
            <person name="Kianianmomeni A."/>
            <person name="Burglin T.R."/>
            <person name="Frech C."/>
            <person name="Turcotte B."/>
            <person name="Kopec K.O."/>
            <person name="Synnott J.M."/>
            <person name="Choo C."/>
            <person name="Paponov I."/>
            <person name="Finkler A."/>
            <person name="Soon Heng Tan C."/>
            <person name="Hutchins A.P."/>
            <person name="Weinmeier T."/>
            <person name="Rattei T."/>
            <person name="Chu J.S."/>
            <person name="Gimenez G."/>
            <person name="Irimia M."/>
            <person name="Rigden D.J."/>
            <person name="Fitzpatrick D.A."/>
            <person name="Lorenzo-Morales J."/>
            <person name="Bateman A."/>
            <person name="Chiu C.H."/>
            <person name="Tang P."/>
            <person name="Hegemann P."/>
            <person name="Fromm H."/>
            <person name="Raoult D."/>
            <person name="Greub G."/>
            <person name="Miranda-Saavedra D."/>
            <person name="Chen N."/>
            <person name="Nash P."/>
            <person name="Ginger M.L."/>
            <person name="Horn M."/>
            <person name="Schaap P."/>
            <person name="Caler L."/>
            <person name="Loftus B."/>
        </authorList>
    </citation>
    <scope>NUCLEOTIDE SEQUENCE [LARGE SCALE GENOMIC DNA]</scope>
    <source>
        <strain evidence="2 3">Neff</strain>
    </source>
</reference>
<dbReference type="GO" id="GO:0005789">
    <property type="term" value="C:endoplasmic reticulum membrane"/>
    <property type="evidence" value="ECO:0007669"/>
    <property type="project" value="TreeGrafter"/>
</dbReference>
<dbReference type="EMBL" id="KB007901">
    <property type="protein sequence ID" value="ELR21615.1"/>
    <property type="molecule type" value="Genomic_DNA"/>
</dbReference>
<dbReference type="GO" id="GO:0032434">
    <property type="term" value="P:regulation of proteasomal ubiquitin-dependent protein catabolic process"/>
    <property type="evidence" value="ECO:0007669"/>
    <property type="project" value="TreeGrafter"/>
</dbReference>
<dbReference type="OrthoDB" id="10258297at2759"/>
<dbReference type="PANTHER" id="PTHR31057:SF0">
    <property type="entry name" value="E3 UFM1-PROTEIN LIGASE 1"/>
    <property type="match status" value="1"/>
</dbReference>
<keyword evidence="3" id="KW-1185">Reference proteome</keyword>
<proteinExistence type="predicted"/>
<feature type="domain" description="E3 UFM1-protein ligase 1-like N-terminal" evidence="1">
    <location>
        <begin position="9"/>
        <end position="206"/>
    </location>
</feature>
<dbReference type="AlphaFoldDB" id="L8H8Y5"/>
<dbReference type="Pfam" id="PF09743">
    <property type="entry name" value="E3_UFM1_ligase"/>
    <property type="match status" value="1"/>
</dbReference>
<accession>L8H8Y5</accession>
<dbReference type="InterPro" id="IPR056579">
    <property type="entry name" value="Ufl1_N"/>
</dbReference>
<dbReference type="VEuPathDB" id="AmoebaDB:ACA1_229160"/>
<name>L8H8Y5_ACACF</name>
<dbReference type="GO" id="GO:1990592">
    <property type="term" value="P:protein K69-linked ufmylation"/>
    <property type="evidence" value="ECO:0007669"/>
    <property type="project" value="TreeGrafter"/>
</dbReference>
<dbReference type="GO" id="GO:0061666">
    <property type="term" value="F:UFM1 ligase activity"/>
    <property type="evidence" value="ECO:0007669"/>
    <property type="project" value="InterPro"/>
</dbReference>
<dbReference type="GeneID" id="14922518"/>
<protein>
    <recommendedName>
        <fullName evidence="1">E3 UFM1-protein ligase 1-like N-terminal domain-containing protein</fullName>
    </recommendedName>
</protein>
<dbReference type="GO" id="GO:0034976">
    <property type="term" value="P:response to endoplasmic reticulum stress"/>
    <property type="evidence" value="ECO:0007669"/>
    <property type="project" value="TreeGrafter"/>
</dbReference>
<gene>
    <name evidence="2" type="ORF">ACA1_229160</name>
</gene>
<evidence type="ECO:0000313" key="2">
    <source>
        <dbReference type="EMBL" id="ELR21615.1"/>
    </source>
</evidence>
<dbReference type="InterPro" id="IPR018611">
    <property type="entry name" value="Ufl1"/>
</dbReference>